<sequence>MDNLIQILTPENAEVIWYKKSALESNKNVDFFYAFCKIGDFFYSLHLNKIHLPYVTPSTHIGMSNDLTKQTNDREIKRNIILSKYCVTEGKLKFLESNIIHSVEQGEDPRIVSNGKNAWAVIHNNSDKGINGWGAVLLDLCSLEAKNIIFKDETIRYGKNWQPFIYKDQLFAVHELNPFRIIKIDVATGIAKVVYEAESYLPIFSTYDAYPLVRGGSNTIIWDDSFIGLGHATSEVFRHHPFIWSHTKKTGTAILFIDLFYHFTKHGYSLIDPTSLFEDEEFLYVGLDCHERDRKHEQKVLHILLKFNKNILNKSKSILPLLKFLETEPVTEQNGIPNLSCHRFFCSELPSAVLYEQVRGVRASIGLPGHIVHGPYLPIVNEGSFSAELSYFTKNDQEPFCGVFEIVAHKKNQDGKINSHSTVYLAQSELEATAGALMKKKLVFSTVEQLNYFLEFRVFANKNSVVCVMDIVTRILY</sequence>
<evidence type="ECO:0000313" key="1">
    <source>
        <dbReference type="EMBL" id="SPS05934.1"/>
    </source>
</evidence>
<proteinExistence type="predicted"/>
<name>A0A2X0RE39_9PROT</name>
<accession>A0A2X0RE39</accession>
<dbReference type="EMBL" id="LS423452">
    <property type="protein sequence ID" value="SPS05934.1"/>
    <property type="molecule type" value="Genomic_DNA"/>
</dbReference>
<organism evidence="1">
    <name type="scientific">Candidatus Nitrotoga fabula</name>
    <dbReference type="NCBI Taxonomy" id="2182327"/>
    <lineage>
        <taxon>Bacteria</taxon>
        <taxon>Pseudomonadati</taxon>
        <taxon>Pseudomonadota</taxon>
        <taxon>Betaproteobacteria</taxon>
        <taxon>Nitrosomonadales</taxon>
        <taxon>Gallionellaceae</taxon>
        <taxon>Candidatus Nitrotoga</taxon>
    </lineage>
</organism>
<gene>
    <name evidence="1" type="ORF">NITFAB_1524</name>
</gene>
<dbReference type="AlphaFoldDB" id="A0A2X0RE39"/>
<reference evidence="1" key="1">
    <citation type="submission" date="2018-05" db="EMBL/GenBank/DDBJ databases">
        <authorList>
            <person name="Lanie J.A."/>
            <person name="Ng W.-L."/>
            <person name="Kazmierczak K.M."/>
            <person name="Andrzejewski T.M."/>
            <person name="Davidsen T.M."/>
            <person name="Wayne K.J."/>
            <person name="Tettelin H."/>
            <person name="Glass J.I."/>
            <person name="Rusch D."/>
            <person name="Podicherti R."/>
            <person name="Tsui H.-C.T."/>
            <person name="Winkler M.E."/>
        </authorList>
    </citation>
    <scope>NUCLEOTIDE SEQUENCE</scope>
    <source>
        <strain evidence="1">KNB</strain>
    </source>
</reference>
<protein>
    <submittedName>
        <fullName evidence="1">Uncharacterized protein</fullName>
    </submittedName>
</protein>